<comment type="similarity">
    <text evidence="3">Belongs to the MoxR family.</text>
</comment>
<dbReference type="SUPFAM" id="SSF52540">
    <property type="entry name" value="P-loop containing nucleoside triphosphate hydrolases"/>
    <property type="match status" value="1"/>
</dbReference>
<dbReference type="Proteomes" id="UP000256869">
    <property type="component" value="Unassembled WGS sequence"/>
</dbReference>
<dbReference type="GO" id="GO:0005524">
    <property type="term" value="F:ATP binding"/>
    <property type="evidence" value="ECO:0007669"/>
    <property type="project" value="UniProtKB-KW"/>
</dbReference>
<evidence type="ECO:0000256" key="2">
    <source>
        <dbReference type="ARBA" id="ARBA00022840"/>
    </source>
</evidence>
<dbReference type="SMART" id="SM00382">
    <property type="entry name" value="AAA"/>
    <property type="match status" value="1"/>
</dbReference>
<dbReference type="AlphaFoldDB" id="A0A3D9IV95"/>
<proteinExistence type="inferred from homology"/>
<feature type="domain" description="AAA+ ATPase" evidence="4">
    <location>
        <begin position="37"/>
        <end position="178"/>
    </location>
</feature>
<sequence>MDQHAAMQLLDLIRRNMESCIYGKKEEIASMLTAMLAGGHVLIEDVPGTGKTQMVKALALSIGGVFHRIQCNPDLLPTDITGVSIYHPKLEEFVFRPGPVMANLLLADEINRATTKTQSALLEAMEERRVSVDGETHVLPHPFMLFATQNPIEFEGTYSLPEAQLDRFLMKIKLGYPDEASEKRLVLEPSASRAAESLKAVATVEDVAQMQRLAEGIHLETTVADYLIALIRGTRQHSAVLLGASPRAGVALSSAAKAYAFLNHRTFVLPDDVKAMAPLVLSHRLHLRSEARMQGVTTVQVLQDVLRLLPVPVGMER</sequence>
<evidence type="ECO:0000256" key="3">
    <source>
        <dbReference type="ARBA" id="ARBA00061607"/>
    </source>
</evidence>
<evidence type="ECO:0000313" key="5">
    <source>
        <dbReference type="EMBL" id="RED65664.1"/>
    </source>
</evidence>
<dbReference type="Gene3D" id="3.40.50.300">
    <property type="entry name" value="P-loop containing nucleotide triphosphate hydrolases"/>
    <property type="match status" value="1"/>
</dbReference>
<keyword evidence="1" id="KW-0547">Nucleotide-binding</keyword>
<dbReference type="InterPro" id="IPR041628">
    <property type="entry name" value="ChlI/MoxR_AAA_lid"/>
</dbReference>
<dbReference type="FunFam" id="3.40.50.300:FF:000640">
    <property type="entry name" value="MoxR family ATPase"/>
    <property type="match status" value="1"/>
</dbReference>
<reference evidence="5 6" key="1">
    <citation type="submission" date="2018-07" db="EMBL/GenBank/DDBJ databases">
        <title>Genomic Encyclopedia of Type Strains, Phase III (KMG-III): the genomes of soil and plant-associated and newly described type strains.</title>
        <authorList>
            <person name="Whitman W."/>
        </authorList>
    </citation>
    <scope>NUCLEOTIDE SEQUENCE [LARGE SCALE GENOMIC DNA]</scope>
    <source>
        <strain evidence="5 6">CECT 8236</strain>
    </source>
</reference>
<comment type="caution">
    <text evidence="5">The sequence shown here is derived from an EMBL/GenBank/DDBJ whole genome shotgun (WGS) entry which is preliminary data.</text>
</comment>
<keyword evidence="6" id="KW-1185">Reference proteome</keyword>
<dbReference type="Pfam" id="PF07726">
    <property type="entry name" value="AAA_3"/>
    <property type="match status" value="1"/>
</dbReference>
<dbReference type="PIRSF" id="PIRSF002849">
    <property type="entry name" value="AAA_ATPase_chaperone_MoxR_prd"/>
    <property type="match status" value="1"/>
</dbReference>
<dbReference type="InterPro" id="IPR003593">
    <property type="entry name" value="AAA+_ATPase"/>
</dbReference>
<dbReference type="PANTHER" id="PTHR42759:SF5">
    <property type="entry name" value="METHANOL DEHYDROGENASE REGULATOR"/>
    <property type="match status" value="1"/>
</dbReference>
<dbReference type="InterPro" id="IPR050764">
    <property type="entry name" value="CbbQ/NirQ/NorQ/GpvN"/>
</dbReference>
<accession>A0A3D9IV95</accession>
<dbReference type="OrthoDB" id="9808397at2"/>
<evidence type="ECO:0000259" key="4">
    <source>
        <dbReference type="SMART" id="SM00382"/>
    </source>
</evidence>
<protein>
    <submittedName>
        <fullName evidence="5">MoxR-like ATPase</fullName>
    </submittedName>
</protein>
<dbReference type="InterPro" id="IPR011703">
    <property type="entry name" value="ATPase_AAA-3"/>
</dbReference>
<dbReference type="PANTHER" id="PTHR42759">
    <property type="entry name" value="MOXR FAMILY PROTEIN"/>
    <property type="match status" value="1"/>
</dbReference>
<dbReference type="GO" id="GO:0016887">
    <property type="term" value="F:ATP hydrolysis activity"/>
    <property type="evidence" value="ECO:0007669"/>
    <property type="project" value="InterPro"/>
</dbReference>
<name>A0A3D9IV95_9BACL</name>
<evidence type="ECO:0000256" key="1">
    <source>
        <dbReference type="ARBA" id="ARBA00022741"/>
    </source>
</evidence>
<dbReference type="RefSeq" id="WP_115990657.1">
    <property type="nucleotide sequence ID" value="NZ_QRDY01000001.1"/>
</dbReference>
<dbReference type="Gene3D" id="1.10.8.80">
    <property type="entry name" value="Magnesium chelatase subunit I, C-Terminal domain"/>
    <property type="match status" value="1"/>
</dbReference>
<dbReference type="EMBL" id="QRDY01000001">
    <property type="protein sequence ID" value="RED65664.1"/>
    <property type="molecule type" value="Genomic_DNA"/>
</dbReference>
<keyword evidence="2" id="KW-0067">ATP-binding</keyword>
<organism evidence="5 6">
    <name type="scientific">Cohnella lupini</name>
    <dbReference type="NCBI Taxonomy" id="1294267"/>
    <lineage>
        <taxon>Bacteria</taxon>
        <taxon>Bacillati</taxon>
        <taxon>Bacillota</taxon>
        <taxon>Bacilli</taxon>
        <taxon>Bacillales</taxon>
        <taxon>Paenibacillaceae</taxon>
        <taxon>Cohnella</taxon>
    </lineage>
</organism>
<gene>
    <name evidence="5" type="ORF">DFP95_101152</name>
</gene>
<evidence type="ECO:0000313" key="6">
    <source>
        <dbReference type="Proteomes" id="UP000256869"/>
    </source>
</evidence>
<dbReference type="InterPro" id="IPR027417">
    <property type="entry name" value="P-loop_NTPase"/>
</dbReference>
<dbReference type="Pfam" id="PF17863">
    <property type="entry name" value="AAA_lid_2"/>
    <property type="match status" value="1"/>
</dbReference>